<protein>
    <submittedName>
        <fullName evidence="2">Fumarylacetoacetase</fullName>
    </submittedName>
</protein>
<accession>A0A511Z313</accession>
<evidence type="ECO:0000313" key="2">
    <source>
        <dbReference type="EMBL" id="GEN81843.1"/>
    </source>
</evidence>
<evidence type="ECO:0000313" key="3">
    <source>
        <dbReference type="Proteomes" id="UP000321901"/>
    </source>
</evidence>
<dbReference type="Gene3D" id="3.90.850.10">
    <property type="entry name" value="Fumarylacetoacetase-like, C-terminal domain"/>
    <property type="match status" value="1"/>
</dbReference>
<comment type="caution">
    <text evidence="2">The sequence shown here is derived from an EMBL/GenBank/DDBJ whole genome shotgun (WGS) entry which is preliminary data.</text>
</comment>
<evidence type="ECO:0000259" key="1">
    <source>
        <dbReference type="Pfam" id="PF01557"/>
    </source>
</evidence>
<dbReference type="SUPFAM" id="SSF56529">
    <property type="entry name" value="FAH"/>
    <property type="match status" value="1"/>
</dbReference>
<organism evidence="2 3">
    <name type="scientific">Sporosarcina luteola</name>
    <dbReference type="NCBI Taxonomy" id="582850"/>
    <lineage>
        <taxon>Bacteria</taxon>
        <taxon>Bacillati</taxon>
        <taxon>Bacillota</taxon>
        <taxon>Bacilli</taxon>
        <taxon>Bacillales</taxon>
        <taxon>Caryophanaceae</taxon>
        <taxon>Sporosarcina</taxon>
    </lineage>
</organism>
<dbReference type="PANTHER" id="PTHR43211">
    <property type="entry name" value="FUMARYLACETOACETATE HYDROLASE"/>
    <property type="match status" value="1"/>
</dbReference>
<dbReference type="Pfam" id="PF01557">
    <property type="entry name" value="FAA_hydrolase"/>
    <property type="match status" value="1"/>
</dbReference>
<dbReference type="PANTHER" id="PTHR43211:SF1">
    <property type="entry name" value="BLL6422 PROTEIN"/>
    <property type="match status" value="1"/>
</dbReference>
<dbReference type="OrthoDB" id="9805307at2"/>
<dbReference type="Proteomes" id="UP000321901">
    <property type="component" value="Unassembled WGS sequence"/>
</dbReference>
<dbReference type="RefSeq" id="WP_147054458.1">
    <property type="nucleotide sequence ID" value="NZ_BJYL01000003.1"/>
</dbReference>
<proteinExistence type="predicted"/>
<sequence>MKLVTFKALNQKAQAGWIEGETVYSIAECSGGSLPSTMAELIKISADKMPELQQLVGKQQKGFSIHEVELLAPLENPSSVRDFMAFENHLLNASKKSGLTIHPEWYKIPVFYFTNHQSIHGPNQTVDIPPNCKMFDYELEIAVVIGKQGKNIKATDADDYIFGYTIFNDWSARDLQFQEMPVGLGPAKGKDAATSIGPYIVTKDELESYRSQDRYDLKMTAKVNGKLLSEGNFKDIHYTFGEMIERASSGVTLYPGDVIGSGTVGTGCLLELGQDVHPWLQSGDEVELAITELGVLRNRIGG</sequence>
<dbReference type="EMBL" id="BJYL01000003">
    <property type="protein sequence ID" value="GEN81843.1"/>
    <property type="molecule type" value="Genomic_DNA"/>
</dbReference>
<keyword evidence="3" id="KW-1185">Reference proteome</keyword>
<feature type="domain" description="Fumarylacetoacetase-like C-terminal" evidence="1">
    <location>
        <begin position="80"/>
        <end position="300"/>
    </location>
</feature>
<dbReference type="InterPro" id="IPR036663">
    <property type="entry name" value="Fumarylacetoacetase_C_sf"/>
</dbReference>
<gene>
    <name evidence="2" type="ORF">SLU01_01550</name>
</gene>
<dbReference type="GO" id="GO:0003824">
    <property type="term" value="F:catalytic activity"/>
    <property type="evidence" value="ECO:0007669"/>
    <property type="project" value="InterPro"/>
</dbReference>
<dbReference type="AlphaFoldDB" id="A0A511Z313"/>
<reference evidence="2 3" key="1">
    <citation type="submission" date="2019-07" db="EMBL/GenBank/DDBJ databases">
        <title>Whole genome shotgun sequence of Sporosarcina luteola NBRC 105378.</title>
        <authorList>
            <person name="Hosoyama A."/>
            <person name="Uohara A."/>
            <person name="Ohji S."/>
            <person name="Ichikawa N."/>
        </authorList>
    </citation>
    <scope>NUCLEOTIDE SEQUENCE [LARGE SCALE GENOMIC DNA]</scope>
    <source>
        <strain evidence="2 3">NBRC 105378</strain>
    </source>
</reference>
<name>A0A511Z313_9BACL</name>
<dbReference type="InterPro" id="IPR011234">
    <property type="entry name" value="Fumarylacetoacetase-like_C"/>
</dbReference>